<dbReference type="PANTHER" id="PTHR47086">
    <property type="entry name" value="BTB DOMAIN-CONTAINING PROTEIN"/>
    <property type="match status" value="1"/>
</dbReference>
<keyword evidence="1" id="KW-0175">Coiled coil</keyword>
<dbReference type="Pfam" id="PF21599">
    <property type="entry name" value="ZSWIM3_N"/>
    <property type="match status" value="1"/>
</dbReference>
<dbReference type="STRING" id="67767.A0A0J7KPL1"/>
<name>A0A0J7KPL1_LASNI</name>
<keyword evidence="5" id="KW-1185">Reference proteome</keyword>
<feature type="domain" description="ZSWIM3 N-terminal" evidence="3">
    <location>
        <begin position="14"/>
        <end position="122"/>
    </location>
</feature>
<evidence type="ECO:0000313" key="5">
    <source>
        <dbReference type="Proteomes" id="UP000036403"/>
    </source>
</evidence>
<dbReference type="InterPro" id="IPR048325">
    <property type="entry name" value="ZSWIM3_N"/>
</dbReference>
<dbReference type="OrthoDB" id="167578at2759"/>
<evidence type="ECO:0000259" key="3">
    <source>
        <dbReference type="Pfam" id="PF21599"/>
    </source>
</evidence>
<accession>A0A0J7KPL1</accession>
<feature type="coiled-coil region" evidence="1">
    <location>
        <begin position="477"/>
        <end position="518"/>
    </location>
</feature>
<reference evidence="4 5" key="1">
    <citation type="submission" date="2015-04" db="EMBL/GenBank/DDBJ databases">
        <title>Lasius niger genome sequencing.</title>
        <authorList>
            <person name="Konorov E.A."/>
            <person name="Nikitin M.A."/>
            <person name="Kirill M.V."/>
            <person name="Chang P."/>
        </authorList>
    </citation>
    <scope>NUCLEOTIDE SEQUENCE [LARGE SCALE GENOMIC DNA]</scope>
    <source>
        <tissue evidence="4">Whole</tissue>
    </source>
</reference>
<proteinExistence type="predicted"/>
<feature type="region of interest" description="Disordered" evidence="2">
    <location>
        <begin position="361"/>
        <end position="431"/>
    </location>
</feature>
<dbReference type="Proteomes" id="UP000036403">
    <property type="component" value="Unassembled WGS sequence"/>
</dbReference>
<dbReference type="PANTHER" id="PTHR47086:SF4">
    <property type="entry name" value="BTB DOMAIN-CONTAINING PROTEIN"/>
    <property type="match status" value="1"/>
</dbReference>
<dbReference type="AlphaFoldDB" id="A0A0J7KPL1"/>
<protein>
    <recommendedName>
        <fullName evidence="3">ZSWIM3 N-terminal domain-containing protein</fullName>
    </recommendedName>
</protein>
<evidence type="ECO:0000256" key="1">
    <source>
        <dbReference type="SAM" id="Coils"/>
    </source>
</evidence>
<gene>
    <name evidence="4" type="ORF">RF55_7849</name>
</gene>
<feature type="compositionally biased region" description="Acidic residues" evidence="2">
    <location>
        <begin position="249"/>
        <end position="258"/>
    </location>
</feature>
<sequence>MDVSTGNNDDLSFRLGEMFDSYEELEQKLDRFSKHSLVHYWRRDSRTVSGAHMKTARPISERLKYYSVKYACIYGGQKFLPRGAGRRQSQSIRTNCPAHIMLRASKDGTKLEVTSVNNEHNHEISEELFKNLPQERKLCGEIRQEVQDLLQLHIDRKRLREYVRLRTNKILRSKDLFNIAAANKQKRDITPERAYQLFQKIHDIEKMQGRNSNRKIYPESEDEIAQTIKRMKKEQESAWGQDGLSTELEVSEGNDGEDSYSGQLTQEEVVDEIDTNEGELLRADNEGDIIAADGEIVGELVMENGDPSVIVESIVNADGSVFVDEREFNNYCNNHLSHTVDDSQSPKPRVLDIETIAPTTTIEKVTKETSASPNHKSQAGSLTLQQSPKSPGSFHEADSRIWIMKENTSMETEPESEPESETNTTTKPISMMKPDMETSEVVLSDEASHQLLQEQLAVLRAEKGKLYHETEVLKLKKDKLKLQINCYSNEIRKQEMEREKLRLEIKLLQSKVMEDTNDVSHYIFVP</sequence>
<evidence type="ECO:0000256" key="2">
    <source>
        <dbReference type="SAM" id="MobiDB-lite"/>
    </source>
</evidence>
<dbReference type="InterPro" id="IPR040854">
    <property type="entry name" value="ZSWIM9"/>
</dbReference>
<dbReference type="EMBL" id="LBMM01004655">
    <property type="protein sequence ID" value="KMQ92201.1"/>
    <property type="molecule type" value="Genomic_DNA"/>
</dbReference>
<feature type="region of interest" description="Disordered" evidence="2">
    <location>
        <begin position="235"/>
        <end position="262"/>
    </location>
</feature>
<evidence type="ECO:0000313" key="4">
    <source>
        <dbReference type="EMBL" id="KMQ92201.1"/>
    </source>
</evidence>
<organism evidence="4 5">
    <name type="scientific">Lasius niger</name>
    <name type="common">Black garden ant</name>
    <dbReference type="NCBI Taxonomy" id="67767"/>
    <lineage>
        <taxon>Eukaryota</taxon>
        <taxon>Metazoa</taxon>
        <taxon>Ecdysozoa</taxon>
        <taxon>Arthropoda</taxon>
        <taxon>Hexapoda</taxon>
        <taxon>Insecta</taxon>
        <taxon>Pterygota</taxon>
        <taxon>Neoptera</taxon>
        <taxon>Endopterygota</taxon>
        <taxon>Hymenoptera</taxon>
        <taxon>Apocrita</taxon>
        <taxon>Aculeata</taxon>
        <taxon>Formicoidea</taxon>
        <taxon>Formicidae</taxon>
        <taxon>Formicinae</taxon>
        <taxon>Lasius</taxon>
        <taxon>Lasius</taxon>
    </lineage>
</organism>
<comment type="caution">
    <text evidence="4">The sequence shown here is derived from an EMBL/GenBank/DDBJ whole genome shotgun (WGS) entry which is preliminary data.</text>
</comment>
<dbReference type="PaxDb" id="67767-A0A0J7KPL1"/>
<feature type="compositionally biased region" description="Polar residues" evidence="2">
    <location>
        <begin position="361"/>
        <end position="390"/>
    </location>
</feature>